<dbReference type="EMBL" id="BJYA01000005">
    <property type="protein sequence ID" value="GEN45525.1"/>
    <property type="molecule type" value="Genomic_DNA"/>
</dbReference>
<feature type="transmembrane region" description="Helical" evidence="7">
    <location>
        <begin position="258"/>
        <end position="280"/>
    </location>
</feature>
<protein>
    <submittedName>
        <fullName evidence="9">MFS transporter</fullName>
    </submittedName>
</protein>
<dbReference type="OrthoDB" id="3613552at2"/>
<feature type="transmembrane region" description="Helical" evidence="7">
    <location>
        <begin position="316"/>
        <end position="338"/>
    </location>
</feature>
<dbReference type="Proteomes" id="UP000321440">
    <property type="component" value="Unassembled WGS sequence"/>
</dbReference>
<dbReference type="InterPro" id="IPR036259">
    <property type="entry name" value="MFS_trans_sf"/>
</dbReference>
<dbReference type="PANTHER" id="PTHR23513">
    <property type="entry name" value="INTEGRAL MEMBRANE EFFLUX PROTEIN-RELATED"/>
    <property type="match status" value="1"/>
</dbReference>
<feature type="transmembrane region" description="Helical" evidence="7">
    <location>
        <begin position="107"/>
        <end position="135"/>
    </location>
</feature>
<dbReference type="SUPFAM" id="SSF103473">
    <property type="entry name" value="MFS general substrate transporter"/>
    <property type="match status" value="1"/>
</dbReference>
<accession>A0A511W364</accession>
<dbReference type="InterPro" id="IPR020846">
    <property type="entry name" value="MFS_dom"/>
</dbReference>
<reference evidence="9 10" key="1">
    <citation type="submission" date="2019-07" db="EMBL/GenBank/DDBJ databases">
        <title>Whole genome shotgun sequence of Alkalibacillus haloalkaliphilus NBRC 103110.</title>
        <authorList>
            <person name="Hosoyama A."/>
            <person name="Uohara A."/>
            <person name="Ohji S."/>
            <person name="Ichikawa N."/>
        </authorList>
    </citation>
    <scope>NUCLEOTIDE SEQUENCE [LARGE SCALE GENOMIC DNA]</scope>
    <source>
        <strain evidence="9 10">NBRC 103110</strain>
    </source>
</reference>
<dbReference type="RefSeq" id="WP_146815534.1">
    <property type="nucleotide sequence ID" value="NZ_BJYA01000005.1"/>
</dbReference>
<feature type="transmembrane region" description="Helical" evidence="7">
    <location>
        <begin position="147"/>
        <end position="166"/>
    </location>
</feature>
<feature type="transmembrane region" description="Helical" evidence="7">
    <location>
        <begin position="350"/>
        <end position="376"/>
    </location>
</feature>
<dbReference type="InterPro" id="IPR011701">
    <property type="entry name" value="MFS"/>
</dbReference>
<keyword evidence="2" id="KW-0813">Transport</keyword>
<feature type="transmembrane region" description="Helical" evidence="7">
    <location>
        <begin position="292"/>
        <end position="310"/>
    </location>
</feature>
<organism evidence="9 10">
    <name type="scientific">Alkalibacillus haloalkaliphilus</name>
    <dbReference type="NCBI Taxonomy" id="94136"/>
    <lineage>
        <taxon>Bacteria</taxon>
        <taxon>Bacillati</taxon>
        <taxon>Bacillota</taxon>
        <taxon>Bacilli</taxon>
        <taxon>Bacillales</taxon>
        <taxon>Bacillaceae</taxon>
        <taxon>Alkalibacillus</taxon>
    </lineage>
</organism>
<feature type="transmembrane region" description="Helical" evidence="7">
    <location>
        <begin position="48"/>
        <end position="69"/>
    </location>
</feature>
<gene>
    <name evidence="9" type="ORF">AHA02nite_13010</name>
</gene>
<evidence type="ECO:0000259" key="8">
    <source>
        <dbReference type="PROSITE" id="PS50850"/>
    </source>
</evidence>
<comment type="caution">
    <text evidence="9">The sequence shown here is derived from an EMBL/GenBank/DDBJ whole genome shotgun (WGS) entry which is preliminary data.</text>
</comment>
<dbReference type="Gene3D" id="1.20.1250.20">
    <property type="entry name" value="MFS general substrate transporter like domains"/>
    <property type="match status" value="1"/>
</dbReference>
<feature type="transmembrane region" description="Helical" evidence="7">
    <location>
        <begin position="382"/>
        <end position="399"/>
    </location>
</feature>
<proteinExistence type="predicted"/>
<keyword evidence="10" id="KW-1185">Reference proteome</keyword>
<evidence type="ECO:0000256" key="6">
    <source>
        <dbReference type="ARBA" id="ARBA00023136"/>
    </source>
</evidence>
<evidence type="ECO:0000256" key="3">
    <source>
        <dbReference type="ARBA" id="ARBA00022475"/>
    </source>
</evidence>
<dbReference type="CDD" id="cd06173">
    <property type="entry name" value="MFS_MefA_like"/>
    <property type="match status" value="1"/>
</dbReference>
<sequence length="408" mass="44860">MSEIQDYGRLRDNKPFIFVWLAGICAMLGFSMLFLTTSWYVIDELERPALVGLVLVMITVPRVIMMVFGGVVADRIKKSKIMFTTNLLQTLLISTMAYLVTQDQLGVAALVIITFLFGFFDAFFYPAVTALIPILVGRENIQRANSLFHGSIELMFMFGPVIAGILLTVSTFGTTMTVAAIFVSLSVIFVHPRLIQDEKPKQETEFSKIKDDFVLGMRYIKQSPIISSGIITISLVNLFVIGPIIISFPLIVDVLDGTAFHLSLLEVGLSVGTFTGSIIVYKISAHKRRGRIIVLTLIATMVGFFVYSRMEILPALMVLAAVVGFAAMIVYLQMLTVIQEHTPHDRQGRVMSIATVASEGFAPVAFAVVSLFVGIGLTIHDVLAWTAAIGIICSIWLAFKAKALMQAQ</sequence>
<dbReference type="AlphaFoldDB" id="A0A511W364"/>
<evidence type="ECO:0000313" key="9">
    <source>
        <dbReference type="EMBL" id="GEN45525.1"/>
    </source>
</evidence>
<keyword evidence="3" id="KW-1003">Cell membrane</keyword>
<evidence type="ECO:0000256" key="5">
    <source>
        <dbReference type="ARBA" id="ARBA00022989"/>
    </source>
</evidence>
<evidence type="ECO:0000313" key="10">
    <source>
        <dbReference type="Proteomes" id="UP000321440"/>
    </source>
</evidence>
<feature type="transmembrane region" description="Helical" evidence="7">
    <location>
        <begin position="81"/>
        <end position="101"/>
    </location>
</feature>
<dbReference type="GO" id="GO:0022857">
    <property type="term" value="F:transmembrane transporter activity"/>
    <property type="evidence" value="ECO:0007669"/>
    <property type="project" value="InterPro"/>
</dbReference>
<dbReference type="PROSITE" id="PS50850">
    <property type="entry name" value="MFS"/>
    <property type="match status" value="1"/>
</dbReference>
<evidence type="ECO:0000256" key="1">
    <source>
        <dbReference type="ARBA" id="ARBA00004651"/>
    </source>
</evidence>
<dbReference type="Pfam" id="PF07690">
    <property type="entry name" value="MFS_1"/>
    <property type="match status" value="1"/>
</dbReference>
<evidence type="ECO:0000256" key="2">
    <source>
        <dbReference type="ARBA" id="ARBA00022448"/>
    </source>
</evidence>
<evidence type="ECO:0000256" key="4">
    <source>
        <dbReference type="ARBA" id="ARBA00022692"/>
    </source>
</evidence>
<dbReference type="GO" id="GO:0005886">
    <property type="term" value="C:plasma membrane"/>
    <property type="evidence" value="ECO:0007669"/>
    <property type="project" value="UniProtKB-SubCell"/>
</dbReference>
<evidence type="ECO:0000256" key="7">
    <source>
        <dbReference type="SAM" id="Phobius"/>
    </source>
</evidence>
<feature type="transmembrane region" description="Helical" evidence="7">
    <location>
        <begin position="225"/>
        <end position="252"/>
    </location>
</feature>
<keyword evidence="5 7" id="KW-1133">Transmembrane helix</keyword>
<feature type="domain" description="Major facilitator superfamily (MFS) profile" evidence="8">
    <location>
        <begin position="15"/>
        <end position="402"/>
    </location>
</feature>
<name>A0A511W364_9BACI</name>
<keyword evidence="6 7" id="KW-0472">Membrane</keyword>
<feature type="transmembrane region" description="Helical" evidence="7">
    <location>
        <begin position="16"/>
        <end position="42"/>
    </location>
</feature>
<comment type="subcellular location">
    <subcellularLocation>
        <location evidence="1">Cell membrane</location>
        <topology evidence="1">Multi-pass membrane protein</topology>
    </subcellularLocation>
</comment>
<feature type="transmembrane region" description="Helical" evidence="7">
    <location>
        <begin position="172"/>
        <end position="191"/>
    </location>
</feature>
<keyword evidence="4 7" id="KW-0812">Transmembrane</keyword>
<dbReference type="PANTHER" id="PTHR23513:SF6">
    <property type="entry name" value="MAJOR FACILITATOR SUPERFAMILY ASSOCIATED DOMAIN-CONTAINING PROTEIN"/>
    <property type="match status" value="1"/>
</dbReference>